<dbReference type="Pfam" id="PF02585">
    <property type="entry name" value="PIG-L"/>
    <property type="match status" value="1"/>
</dbReference>
<reference evidence="2 3" key="1">
    <citation type="submission" date="2016-01" db="EMBL/GenBank/DDBJ databases">
        <title>Mycobacterium immunogenum strain CD11_6 genome sequencing and assembly.</title>
        <authorList>
            <person name="Kaur G."/>
            <person name="Nair G.R."/>
            <person name="Mayilraj S."/>
        </authorList>
    </citation>
    <scope>NUCLEOTIDE SEQUENCE [LARGE SCALE GENOMIC DNA]</scope>
    <source>
        <strain evidence="2 3">CD11-6</strain>
    </source>
</reference>
<dbReference type="InterPro" id="IPR024078">
    <property type="entry name" value="LmbE-like_dom_sf"/>
</dbReference>
<dbReference type="GO" id="GO:0016811">
    <property type="term" value="F:hydrolase activity, acting on carbon-nitrogen (but not peptide) bonds, in linear amides"/>
    <property type="evidence" value="ECO:0007669"/>
    <property type="project" value="TreeGrafter"/>
</dbReference>
<dbReference type="EMBL" id="LQYE01000032">
    <property type="protein sequence ID" value="OAT66728.1"/>
    <property type="molecule type" value="Genomic_DNA"/>
</dbReference>
<dbReference type="InterPro" id="IPR003737">
    <property type="entry name" value="GlcNAc_PI_deacetylase-related"/>
</dbReference>
<dbReference type="PANTHER" id="PTHR12993">
    <property type="entry name" value="N-ACETYLGLUCOSAMINYL-PHOSPHATIDYLINOSITOL DE-N-ACETYLASE-RELATED"/>
    <property type="match status" value="1"/>
</dbReference>
<organism evidence="2 3">
    <name type="scientific">Mycobacteroides immunogenum</name>
    <dbReference type="NCBI Taxonomy" id="83262"/>
    <lineage>
        <taxon>Bacteria</taxon>
        <taxon>Bacillati</taxon>
        <taxon>Actinomycetota</taxon>
        <taxon>Actinomycetes</taxon>
        <taxon>Mycobacteriales</taxon>
        <taxon>Mycobacteriaceae</taxon>
        <taxon>Mycobacteroides</taxon>
    </lineage>
</organism>
<name>A0A179V474_9MYCO</name>
<protein>
    <submittedName>
        <fullName evidence="2">GlcNAc-PI de-N-acetylase</fullName>
    </submittedName>
</protein>
<evidence type="ECO:0000313" key="2">
    <source>
        <dbReference type="EMBL" id="OAT66728.1"/>
    </source>
</evidence>
<sequence length="217" mass="23745">MIELGTGAVDEIALLAAHCDDIAIGMGGTLLTLATRHPGLRVRALVLTGGGTQREAEERAALSALCPGAEVTIDILEFPDGRTPAHWDEVKGALAGFRRQSAAAVVFAPQRHDAHQDHRLLATLAPTEFRDHLILGYEIIKWETDTPTPTVFQPLRDDIATSKADLICAHYPSQRQHDWFDHETFLALARVRGVQCRHRYAEAFVLEKATISIGAGQ</sequence>
<gene>
    <name evidence="2" type="ORF">AWB85_18750</name>
</gene>
<dbReference type="RefSeq" id="WP_064633895.1">
    <property type="nucleotide sequence ID" value="NZ_LQYE01000032.1"/>
</dbReference>
<keyword evidence="1" id="KW-0862">Zinc</keyword>
<accession>A0A179V474</accession>
<comment type="caution">
    <text evidence="2">The sequence shown here is derived from an EMBL/GenBank/DDBJ whole genome shotgun (WGS) entry which is preliminary data.</text>
</comment>
<evidence type="ECO:0000313" key="3">
    <source>
        <dbReference type="Proteomes" id="UP000186919"/>
    </source>
</evidence>
<dbReference type="SUPFAM" id="SSF102588">
    <property type="entry name" value="LmbE-like"/>
    <property type="match status" value="1"/>
</dbReference>
<dbReference type="Proteomes" id="UP000186919">
    <property type="component" value="Unassembled WGS sequence"/>
</dbReference>
<dbReference type="GO" id="GO:0016137">
    <property type="term" value="P:glycoside metabolic process"/>
    <property type="evidence" value="ECO:0007669"/>
    <property type="project" value="UniProtKB-ARBA"/>
</dbReference>
<evidence type="ECO:0000256" key="1">
    <source>
        <dbReference type="ARBA" id="ARBA00022833"/>
    </source>
</evidence>
<dbReference type="Gene3D" id="3.40.50.10320">
    <property type="entry name" value="LmbE-like"/>
    <property type="match status" value="1"/>
</dbReference>
<dbReference type="AlphaFoldDB" id="A0A179V474"/>
<dbReference type="PANTHER" id="PTHR12993:SF30">
    <property type="entry name" value="N-ACETYL-ALPHA-D-GLUCOSAMINYL L-MALATE DEACETYLASE 1"/>
    <property type="match status" value="1"/>
</dbReference>
<proteinExistence type="predicted"/>